<evidence type="ECO:0000256" key="6">
    <source>
        <dbReference type="ARBA" id="ARBA00022723"/>
    </source>
</evidence>
<keyword evidence="14" id="KW-0472">Membrane</keyword>
<keyword evidence="5" id="KW-0812">Transmembrane</keyword>
<evidence type="ECO:0000256" key="14">
    <source>
        <dbReference type="ARBA" id="ARBA00023136"/>
    </source>
</evidence>
<protein>
    <recommendedName>
        <fullName evidence="16">sn-1-specific diacylglycerol lipase</fullName>
        <ecNumber evidence="16">3.1.1.116</ecNumber>
    </recommendedName>
</protein>
<evidence type="ECO:0000256" key="2">
    <source>
        <dbReference type="ARBA" id="ARBA00004651"/>
    </source>
</evidence>
<evidence type="ECO:0000313" key="20">
    <source>
        <dbReference type="EMBL" id="CAD8898911.1"/>
    </source>
</evidence>
<dbReference type="InterPro" id="IPR013083">
    <property type="entry name" value="Znf_RING/FYVE/PHD"/>
</dbReference>
<evidence type="ECO:0000256" key="9">
    <source>
        <dbReference type="ARBA" id="ARBA00022833"/>
    </source>
</evidence>
<evidence type="ECO:0000256" key="10">
    <source>
        <dbReference type="ARBA" id="ARBA00022837"/>
    </source>
</evidence>
<name>A0A7S1BV33_9STRA</name>
<evidence type="ECO:0000256" key="8">
    <source>
        <dbReference type="ARBA" id="ARBA00022801"/>
    </source>
</evidence>
<dbReference type="GO" id="GO:0016298">
    <property type="term" value="F:lipase activity"/>
    <property type="evidence" value="ECO:0007669"/>
    <property type="project" value="TreeGrafter"/>
</dbReference>
<dbReference type="GO" id="GO:0005886">
    <property type="term" value="C:plasma membrane"/>
    <property type="evidence" value="ECO:0007669"/>
    <property type="project" value="UniProtKB-SubCell"/>
</dbReference>
<dbReference type="GO" id="GO:0008270">
    <property type="term" value="F:zinc ion binding"/>
    <property type="evidence" value="ECO:0007669"/>
    <property type="project" value="UniProtKB-KW"/>
</dbReference>
<feature type="region of interest" description="Disordered" evidence="18">
    <location>
        <begin position="384"/>
        <end position="403"/>
    </location>
</feature>
<keyword evidence="4" id="KW-0597">Phosphoprotein</keyword>
<keyword evidence="3" id="KW-1003">Cell membrane</keyword>
<evidence type="ECO:0000256" key="11">
    <source>
        <dbReference type="ARBA" id="ARBA00022963"/>
    </source>
</evidence>
<keyword evidence="10" id="KW-0106">Calcium</keyword>
<dbReference type="InterPro" id="IPR002921">
    <property type="entry name" value="Fungal_lipase-type"/>
</dbReference>
<keyword evidence="12" id="KW-1133">Transmembrane helix</keyword>
<feature type="domain" description="FYVE-type" evidence="19">
    <location>
        <begin position="789"/>
        <end position="853"/>
    </location>
</feature>
<evidence type="ECO:0000259" key="19">
    <source>
        <dbReference type="PROSITE" id="PS50178"/>
    </source>
</evidence>
<dbReference type="PANTHER" id="PTHR45792">
    <property type="entry name" value="DIACYLGLYCEROL LIPASE HOMOLOG-RELATED"/>
    <property type="match status" value="1"/>
</dbReference>
<evidence type="ECO:0000256" key="13">
    <source>
        <dbReference type="ARBA" id="ARBA00023098"/>
    </source>
</evidence>
<dbReference type="EC" id="3.1.1.116" evidence="16"/>
<dbReference type="Gene3D" id="3.40.50.1820">
    <property type="entry name" value="alpha/beta hydrolase"/>
    <property type="match status" value="1"/>
</dbReference>
<sequence>MAIETVDALHKYGPTGVYALLMRKEFVAAADLLRKVTGLDNAWPASVGELTVAIFYALARGRWIRGKNPEAEEEFHRINKTEKYNDGDKYYGENGKKINKIYSKKGVKTEMHEIHINNGKNDVNELQNAVAFTQKTPDQQHSSLKHNKFIIDDESDSRPLWHDCKDVSPGTNACKSSNCYPIAQSIYEDAIEGSTTRSVEDFLCGNEIHNGIEISNDDQPDFSEKSIRSMSVGVNIKDDIRKESIQDSNDEKMKMNTASPTILSPHHKNSKNPNIHKKDEGVCYPVPDSTLESLLIYAPLALHFIYLESPTDIQLLASQQGWTLLYADLHKEKEKIPGSAVFVHTGYKIACLTIRGTTTVGDIVTDIQASPVPFPIKGKDYRQFTDEGDESNEENGMVPSSGSWTSVSCDKASVGLTTHGMAESASIIFGEHVDILEGLARLGYLIRLVGHSMGGSVAALVGLLLQRHFEHIEKSDGESYRQERGSITKNGFVRVYTFGSPSFINDHLAKNMESFVISVILHDDILPRLTPTSIRVLLKHLLYIRETWVKKHLESDLQAVASRAKRIWGPRRRGRCMPNSDDACTVKKTKENMGEKIGSYDGGTITKKSMNLLEENDDIHYNFSYNECYDIECDIYNDNAEYKYSESDQNDESITMASDYTSTRKYENIFDKKFSTKSVDIKSDCTEANLKSLPPSVAFEETAVILDEASYPQLYVPGKIVHIYTRNGGYKAALVPRNFRDLRQISFAGNMLSDHKSQSYLDAILEVKSVRCASRPLPLWENFDISEVCACCNNPFTWASTSNSRAQEARDKHNCRACGRLVCDPCSKNRMPLLEMGVVLPQRTCDSCFHNLSFRAGGEAGKHWELSRSYLNDGL</sequence>
<keyword evidence="13" id="KW-0443">Lipid metabolism</keyword>
<comment type="catalytic activity">
    <reaction evidence="15">
        <text>a 1,2-diacyl-sn-glycerol + H2O = a 2-acylglycerol + a fatty acid + H(+)</text>
        <dbReference type="Rhea" id="RHEA:33275"/>
        <dbReference type="ChEBI" id="CHEBI:15377"/>
        <dbReference type="ChEBI" id="CHEBI:15378"/>
        <dbReference type="ChEBI" id="CHEBI:17389"/>
        <dbReference type="ChEBI" id="CHEBI:17815"/>
        <dbReference type="ChEBI" id="CHEBI:28868"/>
        <dbReference type="EC" id="3.1.1.116"/>
    </reaction>
    <physiologicalReaction direction="left-to-right" evidence="15">
        <dbReference type="Rhea" id="RHEA:33276"/>
    </physiologicalReaction>
</comment>
<keyword evidence="6" id="KW-0479">Metal-binding</keyword>
<keyword evidence="11" id="KW-0442">Lipid degradation</keyword>
<keyword evidence="9" id="KW-0862">Zinc</keyword>
<dbReference type="AlphaFoldDB" id="A0A7S1BV33"/>
<keyword evidence="8" id="KW-0378">Hydrolase</keyword>
<keyword evidence="7 17" id="KW-0863">Zinc-finger</keyword>
<evidence type="ECO:0000256" key="1">
    <source>
        <dbReference type="ARBA" id="ARBA00001913"/>
    </source>
</evidence>
<comment type="cofactor">
    <cofactor evidence="1">
        <name>Ca(2+)</name>
        <dbReference type="ChEBI" id="CHEBI:29108"/>
    </cofactor>
</comment>
<evidence type="ECO:0000256" key="12">
    <source>
        <dbReference type="ARBA" id="ARBA00022989"/>
    </source>
</evidence>
<dbReference type="PANTHER" id="PTHR45792:SF8">
    <property type="entry name" value="DIACYLGLYCEROL LIPASE-ALPHA"/>
    <property type="match status" value="1"/>
</dbReference>
<dbReference type="Gene3D" id="3.30.40.10">
    <property type="entry name" value="Zinc/RING finger domain, C3HC4 (zinc finger)"/>
    <property type="match status" value="1"/>
</dbReference>
<dbReference type="InterPro" id="IPR011011">
    <property type="entry name" value="Znf_FYVE_PHD"/>
</dbReference>
<dbReference type="InterPro" id="IPR029058">
    <property type="entry name" value="AB_hydrolase_fold"/>
</dbReference>
<dbReference type="Pfam" id="PF01363">
    <property type="entry name" value="FYVE"/>
    <property type="match status" value="1"/>
</dbReference>
<dbReference type="EMBL" id="HBFR01035820">
    <property type="protein sequence ID" value="CAD8898911.1"/>
    <property type="molecule type" value="Transcribed_RNA"/>
</dbReference>
<evidence type="ECO:0000256" key="16">
    <source>
        <dbReference type="ARBA" id="ARBA00026104"/>
    </source>
</evidence>
<evidence type="ECO:0000256" key="3">
    <source>
        <dbReference type="ARBA" id="ARBA00022475"/>
    </source>
</evidence>
<organism evidence="20">
    <name type="scientific">Corethron hystrix</name>
    <dbReference type="NCBI Taxonomy" id="216773"/>
    <lineage>
        <taxon>Eukaryota</taxon>
        <taxon>Sar</taxon>
        <taxon>Stramenopiles</taxon>
        <taxon>Ochrophyta</taxon>
        <taxon>Bacillariophyta</taxon>
        <taxon>Coscinodiscophyceae</taxon>
        <taxon>Corethrophycidae</taxon>
        <taxon>Corethrales</taxon>
        <taxon>Corethraceae</taxon>
        <taxon>Corethron</taxon>
    </lineage>
</organism>
<evidence type="ECO:0000256" key="17">
    <source>
        <dbReference type="PROSITE-ProRule" id="PRU00091"/>
    </source>
</evidence>
<evidence type="ECO:0000256" key="7">
    <source>
        <dbReference type="ARBA" id="ARBA00022771"/>
    </source>
</evidence>
<comment type="subcellular location">
    <subcellularLocation>
        <location evidence="2">Cell membrane</location>
        <topology evidence="2">Multi-pass membrane protein</topology>
    </subcellularLocation>
</comment>
<proteinExistence type="predicted"/>
<dbReference type="SUPFAM" id="SSF53474">
    <property type="entry name" value="alpha/beta-Hydrolases"/>
    <property type="match status" value="1"/>
</dbReference>
<accession>A0A7S1BV33</accession>
<dbReference type="InterPro" id="IPR017455">
    <property type="entry name" value="Znf_FYVE-rel"/>
</dbReference>
<dbReference type="CDD" id="cd00519">
    <property type="entry name" value="Lipase_3"/>
    <property type="match status" value="1"/>
</dbReference>
<dbReference type="InterPro" id="IPR000306">
    <property type="entry name" value="Znf_FYVE"/>
</dbReference>
<dbReference type="SUPFAM" id="SSF57903">
    <property type="entry name" value="FYVE/PHD zinc finger"/>
    <property type="match status" value="1"/>
</dbReference>
<evidence type="ECO:0000256" key="15">
    <source>
        <dbReference type="ARBA" id="ARBA00024531"/>
    </source>
</evidence>
<dbReference type="GO" id="GO:0016042">
    <property type="term" value="P:lipid catabolic process"/>
    <property type="evidence" value="ECO:0007669"/>
    <property type="project" value="UniProtKB-KW"/>
</dbReference>
<dbReference type="InterPro" id="IPR052214">
    <property type="entry name" value="DAG_Lipase-Related"/>
</dbReference>
<evidence type="ECO:0000256" key="18">
    <source>
        <dbReference type="SAM" id="MobiDB-lite"/>
    </source>
</evidence>
<evidence type="ECO:0000256" key="4">
    <source>
        <dbReference type="ARBA" id="ARBA00022553"/>
    </source>
</evidence>
<reference evidence="20" key="1">
    <citation type="submission" date="2021-01" db="EMBL/GenBank/DDBJ databases">
        <authorList>
            <person name="Corre E."/>
            <person name="Pelletier E."/>
            <person name="Niang G."/>
            <person name="Scheremetjew M."/>
            <person name="Finn R."/>
            <person name="Kale V."/>
            <person name="Holt S."/>
            <person name="Cochrane G."/>
            <person name="Meng A."/>
            <person name="Brown T."/>
            <person name="Cohen L."/>
        </authorList>
    </citation>
    <scope>NUCLEOTIDE SEQUENCE</scope>
    <source>
        <strain evidence="20">308</strain>
    </source>
</reference>
<dbReference type="PROSITE" id="PS50178">
    <property type="entry name" value="ZF_FYVE"/>
    <property type="match status" value="1"/>
</dbReference>
<evidence type="ECO:0000256" key="5">
    <source>
        <dbReference type="ARBA" id="ARBA00022692"/>
    </source>
</evidence>
<dbReference type="SMART" id="SM00064">
    <property type="entry name" value="FYVE"/>
    <property type="match status" value="1"/>
</dbReference>
<gene>
    <name evidence="20" type="ORF">CHYS00102_LOCUS26127</name>
</gene>
<dbReference type="Pfam" id="PF01764">
    <property type="entry name" value="Lipase_3"/>
    <property type="match status" value="1"/>
</dbReference>